<accession>A0A0T6AX28</accession>
<keyword evidence="3" id="KW-0540">Nuclease</keyword>
<gene>
    <name evidence="8" type="ORF">AMK59_6809</name>
</gene>
<keyword evidence="9" id="KW-1185">Reference proteome</keyword>
<evidence type="ECO:0000256" key="6">
    <source>
        <dbReference type="ARBA" id="ARBA00023242"/>
    </source>
</evidence>
<dbReference type="Pfam" id="PF00752">
    <property type="entry name" value="XPG_N"/>
    <property type="match status" value="1"/>
</dbReference>
<keyword evidence="6" id="KW-0539">Nucleus</keyword>
<keyword evidence="3" id="KW-0378">Hydrolase</keyword>
<name>A0A0T6AX28_9SCAR</name>
<dbReference type="GO" id="GO:0016788">
    <property type="term" value="F:hydrolase activity, acting on ester bonds"/>
    <property type="evidence" value="ECO:0007669"/>
    <property type="project" value="InterPro"/>
</dbReference>
<dbReference type="PROSITE" id="PS00841">
    <property type="entry name" value="XPG_1"/>
    <property type="match status" value="1"/>
</dbReference>
<dbReference type="PRINTS" id="PR00853">
    <property type="entry name" value="XPGRADSUPER"/>
</dbReference>
<evidence type="ECO:0000256" key="5">
    <source>
        <dbReference type="ARBA" id="ARBA00023204"/>
    </source>
</evidence>
<evidence type="ECO:0000256" key="2">
    <source>
        <dbReference type="ARBA" id="ARBA00005283"/>
    </source>
</evidence>
<evidence type="ECO:0000256" key="3">
    <source>
        <dbReference type="ARBA" id="ARBA00022759"/>
    </source>
</evidence>
<dbReference type="Gene3D" id="3.40.50.1010">
    <property type="entry name" value="5'-nuclease"/>
    <property type="match status" value="1"/>
</dbReference>
<reference evidence="8 9" key="1">
    <citation type="submission" date="2015-09" db="EMBL/GenBank/DDBJ databases">
        <title>Draft genome of the scarab beetle Oryctes borbonicus.</title>
        <authorList>
            <person name="Meyer J.M."/>
            <person name="Markov G.V."/>
            <person name="Baskaran P."/>
            <person name="Herrmann M."/>
            <person name="Sommer R.J."/>
            <person name="Roedelsperger C."/>
        </authorList>
    </citation>
    <scope>NUCLEOTIDE SEQUENCE [LARGE SCALE GENOMIC DNA]</scope>
    <source>
        <strain evidence="8">OB123</strain>
        <tissue evidence="8">Whole animal</tissue>
    </source>
</reference>
<dbReference type="OrthoDB" id="31113at2759"/>
<comment type="subcellular location">
    <subcellularLocation>
        <location evidence="1">Nucleus</location>
    </subcellularLocation>
</comment>
<dbReference type="AlphaFoldDB" id="A0A0T6AX28"/>
<comment type="caution">
    <text evidence="8">The sequence shown here is derived from an EMBL/GenBank/DDBJ whole genome shotgun (WGS) entry which is preliminary data.</text>
</comment>
<evidence type="ECO:0000313" key="8">
    <source>
        <dbReference type="EMBL" id="KRT79731.1"/>
    </source>
</evidence>
<evidence type="ECO:0000313" key="9">
    <source>
        <dbReference type="Proteomes" id="UP000051574"/>
    </source>
</evidence>
<dbReference type="InterPro" id="IPR006085">
    <property type="entry name" value="XPG_DNA_repair_N"/>
</dbReference>
<evidence type="ECO:0000256" key="4">
    <source>
        <dbReference type="ARBA" id="ARBA00022763"/>
    </source>
</evidence>
<keyword evidence="3" id="KW-0255">Endonuclease</keyword>
<keyword evidence="4" id="KW-0227">DNA damage</keyword>
<dbReference type="GO" id="GO:0005634">
    <property type="term" value="C:nucleus"/>
    <property type="evidence" value="ECO:0007669"/>
    <property type="project" value="UniProtKB-SubCell"/>
</dbReference>
<dbReference type="CDD" id="cd09868">
    <property type="entry name" value="PIN_XPG_RAD2"/>
    <property type="match status" value="1"/>
</dbReference>
<dbReference type="FunFam" id="3.40.50.1010:FF:000044">
    <property type="entry name" value="DNA repair endonuclease"/>
    <property type="match status" value="1"/>
</dbReference>
<evidence type="ECO:0000259" key="7">
    <source>
        <dbReference type="SMART" id="SM00485"/>
    </source>
</evidence>
<dbReference type="PRINTS" id="PR00066">
    <property type="entry name" value="XRODRMPGMNTG"/>
</dbReference>
<evidence type="ECO:0000256" key="1">
    <source>
        <dbReference type="ARBA" id="ARBA00004123"/>
    </source>
</evidence>
<dbReference type="InterPro" id="IPR029060">
    <property type="entry name" value="PIN-like_dom_sf"/>
</dbReference>
<feature type="non-terminal residue" evidence="8">
    <location>
        <position position="448"/>
    </location>
</feature>
<proteinExistence type="inferred from homology"/>
<keyword evidence="5" id="KW-0234">DNA repair</keyword>
<dbReference type="SMART" id="SM00485">
    <property type="entry name" value="XPGN"/>
    <property type="match status" value="1"/>
</dbReference>
<dbReference type="GO" id="GO:0004520">
    <property type="term" value="F:DNA endonuclease activity"/>
    <property type="evidence" value="ECO:0007669"/>
    <property type="project" value="TreeGrafter"/>
</dbReference>
<dbReference type="InterPro" id="IPR006084">
    <property type="entry name" value="XPG/Rad2"/>
</dbReference>
<organism evidence="8 9">
    <name type="scientific">Oryctes borbonicus</name>
    <dbReference type="NCBI Taxonomy" id="1629725"/>
    <lineage>
        <taxon>Eukaryota</taxon>
        <taxon>Metazoa</taxon>
        <taxon>Ecdysozoa</taxon>
        <taxon>Arthropoda</taxon>
        <taxon>Hexapoda</taxon>
        <taxon>Insecta</taxon>
        <taxon>Pterygota</taxon>
        <taxon>Neoptera</taxon>
        <taxon>Endopterygota</taxon>
        <taxon>Coleoptera</taxon>
        <taxon>Polyphaga</taxon>
        <taxon>Scarabaeiformia</taxon>
        <taxon>Scarabaeidae</taxon>
        <taxon>Dynastinae</taxon>
        <taxon>Oryctes</taxon>
    </lineage>
</organism>
<dbReference type="EMBL" id="LJIG01022597">
    <property type="protein sequence ID" value="KRT79731.1"/>
    <property type="molecule type" value="Genomic_DNA"/>
</dbReference>
<protein>
    <recommendedName>
        <fullName evidence="7">XPG N-terminal domain-containing protein</fullName>
    </recommendedName>
</protein>
<dbReference type="PANTHER" id="PTHR16171:SF7">
    <property type="entry name" value="DNA REPAIR PROTEIN RAD2"/>
    <property type="match status" value="1"/>
</dbReference>
<dbReference type="Proteomes" id="UP000051574">
    <property type="component" value="Unassembled WGS sequence"/>
</dbReference>
<dbReference type="InterPro" id="IPR019974">
    <property type="entry name" value="XPG_CS"/>
</dbReference>
<sequence length="448" mass="50606">MGVQGLWRLIEPSGKPVPLETLENKVLAVDISIWLHQAVKGFQDSKGATIPNAHLLGIFHRVCKLLYYRIKPVFVFDGGVPVLKRQTIAKRNQLKSKNSNDANQLQKQLLKSLLKHSAINAVLTDKAKAVLEHDIQKANQSNRDTRGDMFQLPAVETESVNVESDGESSSSDDDHSHLMRQWDLYTIDEKSAHFKSLPINIRHEILSDLKDTRKQSSWGRIHELPTQSDDFSGYQMNRLLKRYSVQTALEETEKEMGGCTLSLGELEKLLINHGVISSTSIVSRRIASDEDKRYIYIRNLKEAIEKAADKTNEAEIEGNDMKQHEVSKAHFSNEELSNSECTSSKSKADIEFESELQQAIQLSLQNEDNEPQNSCPEYEAVGTKKFCMQNIKDAMVEKLKFDGDEPYLQQMSELPSRNKSKEDLCLESSESNLKNVDIVKNSDQGKSG</sequence>
<dbReference type="InterPro" id="IPR001044">
    <property type="entry name" value="XPG/Rad2_eukaryotes"/>
</dbReference>
<feature type="domain" description="XPG N-terminal" evidence="7">
    <location>
        <begin position="1"/>
        <end position="98"/>
    </location>
</feature>
<dbReference type="SUPFAM" id="SSF88723">
    <property type="entry name" value="PIN domain-like"/>
    <property type="match status" value="1"/>
</dbReference>
<comment type="similarity">
    <text evidence="2">Belongs to the XPG/RAD2 endonuclease family. XPG subfamily.</text>
</comment>
<dbReference type="PANTHER" id="PTHR16171">
    <property type="entry name" value="DNA REPAIR PROTEIN COMPLEMENTING XP-G CELLS-RELATED"/>
    <property type="match status" value="1"/>
</dbReference>
<dbReference type="GO" id="GO:0003697">
    <property type="term" value="F:single-stranded DNA binding"/>
    <property type="evidence" value="ECO:0007669"/>
    <property type="project" value="InterPro"/>
</dbReference>
<dbReference type="GO" id="GO:0006289">
    <property type="term" value="P:nucleotide-excision repair"/>
    <property type="evidence" value="ECO:0007669"/>
    <property type="project" value="InterPro"/>
</dbReference>